<evidence type="ECO:0000313" key="2">
    <source>
        <dbReference type="EMBL" id="KAI3538703.1"/>
    </source>
</evidence>
<evidence type="ECO:0000313" key="3">
    <source>
        <dbReference type="Proteomes" id="UP001056436"/>
    </source>
</evidence>
<evidence type="ECO:0000256" key="1">
    <source>
        <dbReference type="SAM" id="Phobius"/>
    </source>
</evidence>
<reference evidence="2" key="1">
    <citation type="submission" date="2019-01" db="EMBL/GenBank/DDBJ databases">
        <title>Colletotrichum abscissum LGMF1257.</title>
        <authorList>
            <person name="Baroncelli R."/>
        </authorList>
    </citation>
    <scope>NUCLEOTIDE SEQUENCE</scope>
    <source>
        <strain evidence="2">Ca142</strain>
    </source>
</reference>
<keyword evidence="1" id="KW-0472">Membrane</keyword>
<feature type="transmembrane region" description="Helical" evidence="1">
    <location>
        <begin position="33"/>
        <end position="51"/>
    </location>
</feature>
<proteinExistence type="predicted"/>
<gene>
    <name evidence="2" type="ORF">CABS02_11667</name>
</gene>
<name>A0A9Q0AYI8_9PEZI</name>
<dbReference type="AlphaFoldDB" id="A0A9Q0AYI8"/>
<keyword evidence="1" id="KW-1133">Transmembrane helix</keyword>
<organism evidence="2 3">
    <name type="scientific">Colletotrichum abscissum</name>
    <dbReference type="NCBI Taxonomy" id="1671311"/>
    <lineage>
        <taxon>Eukaryota</taxon>
        <taxon>Fungi</taxon>
        <taxon>Dikarya</taxon>
        <taxon>Ascomycota</taxon>
        <taxon>Pezizomycotina</taxon>
        <taxon>Sordariomycetes</taxon>
        <taxon>Hypocreomycetidae</taxon>
        <taxon>Glomerellales</taxon>
        <taxon>Glomerellaceae</taxon>
        <taxon>Colletotrichum</taxon>
        <taxon>Colletotrichum acutatum species complex</taxon>
    </lineage>
</organism>
<keyword evidence="1" id="KW-0812">Transmembrane</keyword>
<protein>
    <submittedName>
        <fullName evidence="2">Uncharacterized protein</fullName>
    </submittedName>
</protein>
<dbReference type="Proteomes" id="UP001056436">
    <property type="component" value="Unassembled WGS sequence"/>
</dbReference>
<dbReference type="EMBL" id="SDAQ01000103">
    <property type="protein sequence ID" value="KAI3538703.1"/>
    <property type="molecule type" value="Genomic_DNA"/>
</dbReference>
<comment type="caution">
    <text evidence="2">The sequence shown here is derived from an EMBL/GenBank/DDBJ whole genome shotgun (WGS) entry which is preliminary data.</text>
</comment>
<accession>A0A9Q0AYI8</accession>
<sequence length="54" mass="6420">MCKHPIWQHWDIAYTKAGTQQNNLKLSRRRKTVWVIASFLAMFALLVGYYGRLH</sequence>
<keyword evidence="3" id="KW-1185">Reference proteome</keyword>